<reference evidence="2" key="1">
    <citation type="journal article" date="2019" name="Int. J. Syst. Evol. Microbiol.">
        <title>The Global Catalogue of Microorganisms (GCM) 10K type strain sequencing project: providing services to taxonomists for standard genome sequencing and annotation.</title>
        <authorList>
            <consortium name="The Broad Institute Genomics Platform"/>
            <consortium name="The Broad Institute Genome Sequencing Center for Infectious Disease"/>
            <person name="Wu L."/>
            <person name="Ma J."/>
        </authorList>
    </citation>
    <scope>NUCLEOTIDE SEQUENCE [LARGE SCALE GENOMIC DNA]</scope>
    <source>
        <strain evidence="2">JCM 14319</strain>
    </source>
</reference>
<name>A0ABP4XAH7_9MICO</name>
<organism evidence="1 2">
    <name type="scientific">Agromyces humatus</name>
    <dbReference type="NCBI Taxonomy" id="279573"/>
    <lineage>
        <taxon>Bacteria</taxon>
        <taxon>Bacillati</taxon>
        <taxon>Actinomycetota</taxon>
        <taxon>Actinomycetes</taxon>
        <taxon>Micrococcales</taxon>
        <taxon>Microbacteriaceae</taxon>
        <taxon>Agromyces</taxon>
    </lineage>
</organism>
<evidence type="ECO:0000313" key="1">
    <source>
        <dbReference type="EMBL" id="GAA1772171.1"/>
    </source>
</evidence>
<dbReference type="Proteomes" id="UP001500506">
    <property type="component" value="Unassembled WGS sequence"/>
</dbReference>
<accession>A0ABP4XAH7</accession>
<comment type="caution">
    <text evidence="1">The sequence shown here is derived from an EMBL/GenBank/DDBJ whole genome shotgun (WGS) entry which is preliminary data.</text>
</comment>
<keyword evidence="2" id="KW-1185">Reference proteome</keyword>
<evidence type="ECO:0008006" key="3">
    <source>
        <dbReference type="Google" id="ProtNLM"/>
    </source>
</evidence>
<evidence type="ECO:0000313" key="2">
    <source>
        <dbReference type="Proteomes" id="UP001500506"/>
    </source>
</evidence>
<dbReference type="EMBL" id="BAAANH010000011">
    <property type="protein sequence ID" value="GAA1772171.1"/>
    <property type="molecule type" value="Genomic_DNA"/>
</dbReference>
<gene>
    <name evidence="1" type="ORF">GCM10009747_37440</name>
</gene>
<proteinExistence type="predicted"/>
<dbReference type="RefSeq" id="WP_344257660.1">
    <property type="nucleotide sequence ID" value="NZ_BAAANH010000011.1"/>
</dbReference>
<sequence>MTDDEIPTAVARADDAYEAVRALNHATLATTLPAPVVYDVLGNLKGVGHMLPQALNQMARGLGKSLEEYDVYEDGGGDPVQSVAAAVDHLTEAARLAAALGVALEAAQSAITGQGYRAPH</sequence>
<protein>
    <recommendedName>
        <fullName evidence="3">ESX-1 secretion-associated protein</fullName>
    </recommendedName>
</protein>